<feature type="chain" id="PRO_5028118016" evidence="2">
    <location>
        <begin position="26"/>
        <end position="94"/>
    </location>
</feature>
<keyword evidence="1" id="KW-0812">Transmembrane</keyword>
<organism evidence="5">
    <name type="scientific">Diabrotica virgifera virgifera</name>
    <name type="common">western corn rootworm</name>
    <dbReference type="NCBI Taxonomy" id="50390"/>
    <lineage>
        <taxon>Eukaryota</taxon>
        <taxon>Metazoa</taxon>
        <taxon>Ecdysozoa</taxon>
        <taxon>Arthropoda</taxon>
        <taxon>Hexapoda</taxon>
        <taxon>Insecta</taxon>
        <taxon>Pterygota</taxon>
        <taxon>Neoptera</taxon>
        <taxon>Endopterygota</taxon>
        <taxon>Coleoptera</taxon>
        <taxon>Polyphaga</taxon>
        <taxon>Cucujiformia</taxon>
        <taxon>Chrysomeloidea</taxon>
        <taxon>Chrysomelidae</taxon>
        <taxon>Galerucinae</taxon>
        <taxon>Diabroticina</taxon>
        <taxon>Diabroticites</taxon>
        <taxon>Diabrotica</taxon>
    </lineage>
</organism>
<keyword evidence="1" id="KW-1133">Transmembrane helix</keyword>
<keyword evidence="4" id="KW-1185">Reference proteome</keyword>
<name>A0A6P7FLB7_DIAVI</name>
<evidence type="ECO:0000256" key="1">
    <source>
        <dbReference type="SAM" id="Phobius"/>
    </source>
</evidence>
<evidence type="ECO:0000313" key="3">
    <source>
        <dbReference type="EnsemblMetazoa" id="XP_028133890.1"/>
    </source>
</evidence>
<sequence>MVLKIGRKFVIVLVLLLALSLEVDARRKILRGRKTVNRTYLRAAAIPSYVIVILVAIGQMIIGGLFYVILKLCILDKPISPRYQAAPVHSRNGP</sequence>
<evidence type="ECO:0000256" key="2">
    <source>
        <dbReference type="SAM" id="SignalP"/>
    </source>
</evidence>
<dbReference type="Proteomes" id="UP001652700">
    <property type="component" value="Unplaced"/>
</dbReference>
<dbReference type="FunCoup" id="A0A6P7FLB7">
    <property type="interactions" value="8"/>
</dbReference>
<accession>A0A6P7FLB7</accession>
<feature type="transmembrane region" description="Helical" evidence="1">
    <location>
        <begin position="49"/>
        <end position="70"/>
    </location>
</feature>
<keyword evidence="1" id="KW-0472">Membrane</keyword>
<dbReference type="AlphaFoldDB" id="A0A6P7FLB7"/>
<reference evidence="3" key="2">
    <citation type="submission" date="2025-05" db="UniProtKB">
        <authorList>
            <consortium name="EnsemblMetazoa"/>
        </authorList>
    </citation>
    <scope>IDENTIFICATION</scope>
</reference>
<protein>
    <submittedName>
        <fullName evidence="5">Uncharacterized protein LOC114329075</fullName>
    </submittedName>
</protein>
<evidence type="ECO:0000313" key="5">
    <source>
        <dbReference type="RefSeq" id="XP_028133890.1"/>
    </source>
</evidence>
<dbReference type="GeneID" id="114329075"/>
<feature type="signal peptide" evidence="2">
    <location>
        <begin position="1"/>
        <end position="25"/>
    </location>
</feature>
<dbReference type="KEGG" id="dvv:114329075"/>
<dbReference type="OrthoDB" id="7779986at2759"/>
<proteinExistence type="predicted"/>
<dbReference type="InParanoid" id="A0A6P7FLB7"/>
<reference evidence="5" key="1">
    <citation type="submission" date="2025-04" db="UniProtKB">
        <authorList>
            <consortium name="RefSeq"/>
        </authorList>
    </citation>
    <scope>IDENTIFICATION</scope>
    <source>
        <tissue evidence="5">Whole insect</tissue>
    </source>
</reference>
<dbReference type="RefSeq" id="XP_028133890.1">
    <property type="nucleotide sequence ID" value="XM_028278089.1"/>
</dbReference>
<evidence type="ECO:0000313" key="4">
    <source>
        <dbReference type="Proteomes" id="UP001652700"/>
    </source>
</evidence>
<gene>
    <name evidence="5" type="primary">LOC114329075</name>
</gene>
<dbReference type="EnsemblMetazoa" id="XM_028278089.2">
    <property type="protein sequence ID" value="XP_028133890.1"/>
    <property type="gene ID" value="LOC114329075"/>
</dbReference>
<keyword evidence="2" id="KW-0732">Signal</keyword>